<accession>A0A379PRR7</accession>
<evidence type="ECO:0000313" key="3">
    <source>
        <dbReference type="EMBL" id="SUE95842.1"/>
    </source>
</evidence>
<feature type="region of interest" description="Disordered" evidence="1">
    <location>
        <begin position="215"/>
        <end position="356"/>
    </location>
</feature>
<evidence type="ECO:0000313" key="4">
    <source>
        <dbReference type="Proteomes" id="UP000254260"/>
    </source>
</evidence>
<dbReference type="GO" id="GO:0051116">
    <property type="term" value="F:cobaltochelatase activity"/>
    <property type="evidence" value="ECO:0007669"/>
    <property type="project" value="UniProtKB-EC"/>
</dbReference>
<dbReference type="RefSeq" id="WP_181880464.1">
    <property type="nucleotide sequence ID" value="NZ_UGUU01000002.1"/>
</dbReference>
<organism evidence="3 4">
    <name type="scientific">Ectopseudomonas mendocina</name>
    <name type="common">Pseudomonas mendocina</name>
    <dbReference type="NCBI Taxonomy" id="300"/>
    <lineage>
        <taxon>Bacteria</taxon>
        <taxon>Pseudomonadati</taxon>
        <taxon>Pseudomonadota</taxon>
        <taxon>Gammaproteobacteria</taxon>
        <taxon>Pseudomonadales</taxon>
        <taxon>Pseudomonadaceae</taxon>
        <taxon>Ectopseudomonas</taxon>
    </lineage>
</organism>
<feature type="compositionally biased region" description="Basic and acidic residues" evidence="1">
    <location>
        <begin position="317"/>
        <end position="333"/>
    </location>
</feature>
<feature type="compositionally biased region" description="Acidic residues" evidence="1">
    <location>
        <begin position="290"/>
        <end position="316"/>
    </location>
</feature>
<dbReference type="Pfam" id="PF11775">
    <property type="entry name" value="CobT_C"/>
    <property type="match status" value="1"/>
</dbReference>
<feature type="compositionally biased region" description="Gly residues" evidence="1">
    <location>
        <begin position="232"/>
        <end position="247"/>
    </location>
</feature>
<dbReference type="InterPro" id="IPR051928">
    <property type="entry name" value="NorD/CobT"/>
</dbReference>
<name>A0A379PRR7_ECTME</name>
<sequence length="698" mass="77147">MDSKAKRIAIIRESITKVAKILTDDKVLVTQAGVKAFVHYDESTMKATRVNLPMLPDDASDDLIEAVQGFLDGEISKVLYADPRSALRSKYEQLDGIYKPVESIFCEKNMIKAFPGARANLNNMHQAFVDKFIEPKLKEAMANGASEQELFQVLAIPALRAWGGQQFFKDYMSDKWSLIAGIQKELDPLASKISSMTKPEDAYEMAKQIRNLVEGERPEGDGHNPFGDPSKNGGGGRGRGGPSGGGRGRSKSKPGPMDEEEGDAGGGSEPGEEEDDEESSGGGGAGEHEPEPEDEEGEGADEEEGEEDAEGEDGSEPVDRPDPSELEPEKADDGGDGETEQNERQAATEDENVTQADYGGASYMKDFDWNKIQDIGNEFGQYVSDLCAKEMEEESYTVFTREWDQIEPPEVPRSFKPEWLDEVDKAIEGMVGPVARSLERAFTARNKSLWMQGQTKGRMSANNLYRLSAGDDKIFKKKIEHRTRDVAVSLVVDCSGSMSGSKIFTAMCAAWVMSEVLQRLNVTNEVIGFTTGDLGSPQARKLYNELQDEWSAGRQWDRREPIRMPVFKSFDERFGLEQKKRMASYARVQSAMASNIDGESVQIAYERLCKHANRGKQKGKMMIVFSDGMPAAGMSSQKLNSHLKKTVKDIEKDGTNIVGVGIMSESVQHFYRKNVKLDNVEELPGIVLNQLRDALLTA</sequence>
<dbReference type="InterPro" id="IPR036465">
    <property type="entry name" value="vWFA_dom_sf"/>
</dbReference>
<evidence type="ECO:0000259" key="2">
    <source>
        <dbReference type="Pfam" id="PF11775"/>
    </source>
</evidence>
<reference evidence="3 4" key="1">
    <citation type="submission" date="2018-06" db="EMBL/GenBank/DDBJ databases">
        <authorList>
            <consortium name="Pathogen Informatics"/>
            <person name="Doyle S."/>
        </authorList>
    </citation>
    <scope>NUCLEOTIDE SEQUENCE [LARGE SCALE GENOMIC DNA]</scope>
    <source>
        <strain evidence="3 4">NCTC10899</strain>
    </source>
</reference>
<dbReference type="GO" id="GO:0009236">
    <property type="term" value="P:cobalamin biosynthetic process"/>
    <property type="evidence" value="ECO:0007669"/>
    <property type="project" value="InterPro"/>
</dbReference>
<gene>
    <name evidence="3" type="primary">cobT_3</name>
    <name evidence="3" type="ORF">NCTC10899_05083</name>
</gene>
<dbReference type="AlphaFoldDB" id="A0A379PRR7"/>
<dbReference type="InterPro" id="IPR006538">
    <property type="entry name" value="CobT"/>
</dbReference>
<protein>
    <submittedName>
        <fullName evidence="3">Cobalt chelatase subunit CobT</fullName>
        <ecNumber evidence="3">6.6.1.2</ecNumber>
    </submittedName>
</protein>
<dbReference type="InterPro" id="IPR025861">
    <property type="entry name" value="CobT_VWA_dom"/>
</dbReference>
<dbReference type="PANTHER" id="PTHR41248">
    <property type="entry name" value="NORD PROTEIN"/>
    <property type="match status" value="1"/>
</dbReference>
<dbReference type="PANTHER" id="PTHR41248:SF1">
    <property type="entry name" value="NORD PROTEIN"/>
    <property type="match status" value="1"/>
</dbReference>
<dbReference type="EMBL" id="UGUU01000002">
    <property type="protein sequence ID" value="SUE95842.1"/>
    <property type="molecule type" value="Genomic_DNA"/>
</dbReference>
<keyword evidence="3" id="KW-0436">Ligase</keyword>
<dbReference type="SUPFAM" id="SSF53300">
    <property type="entry name" value="vWA-like"/>
    <property type="match status" value="1"/>
</dbReference>
<evidence type="ECO:0000256" key="1">
    <source>
        <dbReference type="SAM" id="MobiDB-lite"/>
    </source>
</evidence>
<feature type="domain" description="Cobalamin biosynthesis protein CobT VWA" evidence="2">
    <location>
        <begin position="475"/>
        <end position="693"/>
    </location>
</feature>
<dbReference type="Pfam" id="PF06213">
    <property type="entry name" value="CobT"/>
    <property type="match status" value="1"/>
</dbReference>
<feature type="compositionally biased region" description="Acidic residues" evidence="1">
    <location>
        <begin position="270"/>
        <end position="279"/>
    </location>
</feature>
<dbReference type="Proteomes" id="UP000254260">
    <property type="component" value="Unassembled WGS sequence"/>
</dbReference>
<dbReference type="Gene3D" id="3.40.50.410">
    <property type="entry name" value="von Willebrand factor, type A domain"/>
    <property type="match status" value="1"/>
</dbReference>
<dbReference type="EC" id="6.6.1.2" evidence="3"/>
<proteinExistence type="predicted"/>